<protein>
    <recommendedName>
        <fullName evidence="3">DUF1642 domain-containing protein</fullName>
    </recommendedName>
</protein>
<keyword evidence="2" id="KW-1185">Reference proteome</keyword>
<proteinExistence type="predicted"/>
<name>J0KZY7_9LACO</name>
<evidence type="ECO:0000313" key="1">
    <source>
        <dbReference type="EMBL" id="KRN04151.1"/>
    </source>
</evidence>
<comment type="caution">
    <text evidence="1">The sequence shown here is derived from an EMBL/GenBank/DDBJ whole genome shotgun (WGS) entry which is preliminary data.</text>
</comment>
<gene>
    <name evidence="1" type="ORF">FD00_GL000438</name>
</gene>
<dbReference type="PATRIC" id="fig|1046596.6.peg.465"/>
<dbReference type="RefSeq" id="WP_003688614.1">
    <property type="nucleotide sequence ID" value="NZ_AKKT01000062.1"/>
</dbReference>
<dbReference type="Proteomes" id="UP000050898">
    <property type="component" value="Unassembled WGS sequence"/>
</dbReference>
<evidence type="ECO:0000313" key="2">
    <source>
        <dbReference type="Proteomes" id="UP000050898"/>
    </source>
</evidence>
<dbReference type="AlphaFoldDB" id="J0KZY7"/>
<accession>J0KZY7</accession>
<dbReference type="OrthoDB" id="9973775at2"/>
<dbReference type="GeneID" id="98316196"/>
<reference evidence="1 2" key="1">
    <citation type="journal article" date="2015" name="Genome Announc.">
        <title>Expanding the biotechnology potential of lactobacilli through comparative genomics of 213 strains and associated genera.</title>
        <authorList>
            <person name="Sun Z."/>
            <person name="Harris H.M."/>
            <person name="McCann A."/>
            <person name="Guo C."/>
            <person name="Argimon S."/>
            <person name="Zhang W."/>
            <person name="Yang X."/>
            <person name="Jeffery I.B."/>
            <person name="Cooney J.C."/>
            <person name="Kagawa T.F."/>
            <person name="Liu W."/>
            <person name="Song Y."/>
            <person name="Salvetti E."/>
            <person name="Wrobel A."/>
            <person name="Rasinkangas P."/>
            <person name="Parkhill J."/>
            <person name="Rea M.C."/>
            <person name="O'Sullivan O."/>
            <person name="Ritari J."/>
            <person name="Douillard F.P."/>
            <person name="Paul Ross R."/>
            <person name="Yang R."/>
            <person name="Briner A.E."/>
            <person name="Felis G.E."/>
            <person name="de Vos W.M."/>
            <person name="Barrangou R."/>
            <person name="Klaenhammer T.R."/>
            <person name="Caufield P.W."/>
            <person name="Cui Y."/>
            <person name="Zhang H."/>
            <person name="O'Toole P.W."/>
        </authorList>
    </citation>
    <scope>NUCLEOTIDE SEQUENCE [LARGE SCALE GENOMIC DNA]</scope>
    <source>
        <strain evidence="1 2">DSM 20444</strain>
    </source>
</reference>
<evidence type="ECO:0008006" key="3">
    <source>
        <dbReference type="Google" id="ProtNLM"/>
    </source>
</evidence>
<sequence>MTEYKKGDKVVVEIDEIDADKLKENYNLDIYNNQVLGKLEDFQPAQEKIKMTVEEKKEFDKLASMSPLCALLKVDKDTQPILYNKLWHGHGDDKASNQFEFIKALEHPELIEVVHEDVKTVKVAGLYLWKYKNEYKLVADFDMRNENYYFTKRELKKINELEQFKHVDLVGAWEDGE</sequence>
<organism evidence="1 2">
    <name type="scientific">Liquorilactobacillus mali KCTC 3596 = DSM 20444</name>
    <dbReference type="NCBI Taxonomy" id="1046596"/>
    <lineage>
        <taxon>Bacteria</taxon>
        <taxon>Bacillati</taxon>
        <taxon>Bacillota</taxon>
        <taxon>Bacilli</taxon>
        <taxon>Lactobacillales</taxon>
        <taxon>Lactobacillaceae</taxon>
        <taxon>Liquorilactobacillus</taxon>
    </lineage>
</organism>
<dbReference type="EMBL" id="AYYH01000137">
    <property type="protein sequence ID" value="KRN04151.1"/>
    <property type="molecule type" value="Genomic_DNA"/>
</dbReference>